<comment type="caution">
    <text evidence="1">The sequence shown here is derived from an EMBL/GenBank/DDBJ whole genome shotgun (WGS) entry which is preliminary data.</text>
</comment>
<dbReference type="AlphaFoldDB" id="A0A7Z8P1D7"/>
<gene>
    <name evidence="1" type="ORF">FKV42_13550</name>
</gene>
<name>A0A7Z8P1D7_9EURY</name>
<accession>A0A7Z8P1D7</accession>
<evidence type="ECO:0000313" key="2">
    <source>
        <dbReference type="Proteomes" id="UP000319335"/>
    </source>
</evidence>
<protein>
    <submittedName>
        <fullName evidence="1">Uncharacterized protein</fullName>
    </submittedName>
</protein>
<keyword evidence="2" id="KW-1185">Reference proteome</keyword>
<dbReference type="RefSeq" id="WP_154810858.1">
    <property type="nucleotide sequence ID" value="NZ_VIAQ01000020.1"/>
</dbReference>
<dbReference type="Proteomes" id="UP000319335">
    <property type="component" value="Unassembled WGS sequence"/>
</dbReference>
<organism evidence="1 2">
    <name type="scientific">Methanolobus vulcani</name>
    <dbReference type="NCBI Taxonomy" id="38026"/>
    <lineage>
        <taxon>Archaea</taxon>
        <taxon>Methanobacteriati</taxon>
        <taxon>Methanobacteriota</taxon>
        <taxon>Stenosarchaea group</taxon>
        <taxon>Methanomicrobia</taxon>
        <taxon>Methanosarcinales</taxon>
        <taxon>Methanosarcinaceae</taxon>
        <taxon>Methanolobus</taxon>
    </lineage>
</organism>
<sequence>MAAESDAIVLDDSVLDDIFFSPVCTKCMHLHFTADMKHTCDAFPDGIPEEIWKGDNDHTKPYSGDNGLLFEVVE</sequence>
<reference evidence="1 2" key="1">
    <citation type="submission" date="2019-06" db="EMBL/GenBank/DDBJ databases">
        <title>Draft genome sequence of Methanolobus vulcani B1d.</title>
        <authorList>
            <person name="Creighbaum A.J."/>
            <person name="Ticak T."/>
            <person name="Hariraju D."/>
            <person name="Arivett B.A."/>
            <person name="Ferguson D.J.Jr."/>
        </authorList>
    </citation>
    <scope>NUCLEOTIDE SEQUENCE [LARGE SCALE GENOMIC DNA]</scope>
    <source>
        <strain evidence="1 2">B1d</strain>
    </source>
</reference>
<dbReference type="OrthoDB" id="139224at2157"/>
<dbReference type="EMBL" id="VIAQ01000020">
    <property type="protein sequence ID" value="TQD23543.1"/>
    <property type="molecule type" value="Genomic_DNA"/>
</dbReference>
<proteinExistence type="predicted"/>
<evidence type="ECO:0000313" key="1">
    <source>
        <dbReference type="EMBL" id="TQD23543.1"/>
    </source>
</evidence>